<dbReference type="HOGENOM" id="CLU_077751_0_0_1"/>
<proteinExistence type="predicted"/>
<feature type="region of interest" description="Disordered" evidence="1">
    <location>
        <begin position="1"/>
        <end position="22"/>
    </location>
</feature>
<evidence type="ECO:0000313" key="2">
    <source>
        <dbReference type="EMBL" id="EJT52298.1"/>
    </source>
</evidence>
<dbReference type="KEGG" id="tasa:A1Q1_04904"/>
<protein>
    <recommendedName>
        <fullName evidence="4">BTB domain-containing protein</fullName>
    </recommendedName>
</protein>
<dbReference type="VEuPathDB" id="FungiDB:A1Q1_04904"/>
<dbReference type="OrthoDB" id="10628750at2759"/>
<dbReference type="Proteomes" id="UP000002748">
    <property type="component" value="Unassembled WGS sequence"/>
</dbReference>
<dbReference type="AlphaFoldDB" id="J5RF26"/>
<sequence>MAPPSVDMASSPPPEESIEIQDHPDWQSGDFTLISSDGWRFKAPSYSLFHASAVLRDAPAGGPLEITFTDESIETKEVLEQFLSLVVHSRLVPRKEDDELWKTVCKLIPGQTLDIFLDLISFLHKYDCTPTLRSFCGEVLKFVSFEAISPLDGFALGAIAADDDLCAASLAMVDFSSEGEGLKLGDIGAFVWERAGPRYLYALTKTKQSFEVDEDEDPVARTFYYYLDRAASKE</sequence>
<comment type="caution">
    <text evidence="2">The sequence shown here is derived from an EMBL/GenBank/DDBJ whole genome shotgun (WGS) entry which is preliminary data.</text>
</comment>
<evidence type="ECO:0000313" key="3">
    <source>
        <dbReference type="Proteomes" id="UP000002748"/>
    </source>
</evidence>
<name>J5RF26_TRIAS</name>
<evidence type="ECO:0000256" key="1">
    <source>
        <dbReference type="SAM" id="MobiDB-lite"/>
    </source>
</evidence>
<dbReference type="EMBL" id="ALBS01000028">
    <property type="protein sequence ID" value="EJT52298.1"/>
    <property type="molecule type" value="Genomic_DNA"/>
</dbReference>
<dbReference type="GeneID" id="25988416"/>
<reference evidence="2 3" key="1">
    <citation type="journal article" date="2012" name="Eukaryot. Cell">
        <title>Draft genome sequence of CBS 2479, the standard type strain of Trichosporon asahii.</title>
        <authorList>
            <person name="Yang R.Y."/>
            <person name="Li H.T."/>
            <person name="Zhu H."/>
            <person name="Zhou G.P."/>
            <person name="Wang M."/>
            <person name="Wang L."/>
        </authorList>
    </citation>
    <scope>NUCLEOTIDE SEQUENCE [LARGE SCALE GENOMIC DNA]</scope>
    <source>
        <strain evidence="3">ATCC 90039 / CBS 2479 / JCM 2466 / KCTC 7840 / NCYC 2677 / UAMH 7654</strain>
    </source>
</reference>
<evidence type="ECO:0008006" key="4">
    <source>
        <dbReference type="Google" id="ProtNLM"/>
    </source>
</evidence>
<accession>J5RF26</accession>
<dbReference type="RefSeq" id="XP_014183553.1">
    <property type="nucleotide sequence ID" value="XM_014328078.1"/>
</dbReference>
<gene>
    <name evidence="2" type="ORF">A1Q1_04904</name>
</gene>
<organism evidence="2 3">
    <name type="scientific">Trichosporon asahii var. asahii (strain ATCC 90039 / CBS 2479 / JCM 2466 / KCTC 7840 / NBRC 103889/ NCYC 2677 / UAMH 7654)</name>
    <name type="common">Yeast</name>
    <dbReference type="NCBI Taxonomy" id="1186058"/>
    <lineage>
        <taxon>Eukaryota</taxon>
        <taxon>Fungi</taxon>
        <taxon>Dikarya</taxon>
        <taxon>Basidiomycota</taxon>
        <taxon>Agaricomycotina</taxon>
        <taxon>Tremellomycetes</taxon>
        <taxon>Trichosporonales</taxon>
        <taxon>Trichosporonaceae</taxon>
        <taxon>Trichosporon</taxon>
    </lineage>
</organism>